<accession>A0AA37U5L0</accession>
<evidence type="ECO:0000313" key="3">
    <source>
        <dbReference type="Proteomes" id="UP001157355"/>
    </source>
</evidence>
<gene>
    <name evidence="2" type="ORF">GCM10010873_10700</name>
</gene>
<organism evidence="2 3">
    <name type="scientific">Cypionkella aquatica</name>
    <dbReference type="NCBI Taxonomy" id="1756042"/>
    <lineage>
        <taxon>Bacteria</taxon>
        <taxon>Pseudomonadati</taxon>
        <taxon>Pseudomonadota</taxon>
        <taxon>Alphaproteobacteria</taxon>
        <taxon>Rhodobacterales</taxon>
        <taxon>Paracoccaceae</taxon>
        <taxon>Cypionkella</taxon>
    </lineage>
</organism>
<evidence type="ECO:0000256" key="1">
    <source>
        <dbReference type="SAM" id="SignalP"/>
    </source>
</evidence>
<dbReference type="EMBL" id="BSPP01000004">
    <property type="protein sequence ID" value="GLS86096.1"/>
    <property type="molecule type" value="Genomic_DNA"/>
</dbReference>
<name>A0AA37U5L0_9RHOB</name>
<feature type="chain" id="PRO_5041423274" evidence="1">
    <location>
        <begin position="24"/>
        <end position="102"/>
    </location>
</feature>
<dbReference type="RefSeq" id="WP_284324301.1">
    <property type="nucleotide sequence ID" value="NZ_BSPP01000004.1"/>
</dbReference>
<evidence type="ECO:0000313" key="2">
    <source>
        <dbReference type="EMBL" id="GLS86096.1"/>
    </source>
</evidence>
<comment type="caution">
    <text evidence="2">The sequence shown here is derived from an EMBL/GenBank/DDBJ whole genome shotgun (WGS) entry which is preliminary data.</text>
</comment>
<protein>
    <submittedName>
        <fullName evidence="2">Uncharacterized protein</fullName>
    </submittedName>
</protein>
<feature type="signal peptide" evidence="1">
    <location>
        <begin position="1"/>
        <end position="23"/>
    </location>
</feature>
<keyword evidence="3" id="KW-1185">Reference proteome</keyword>
<proteinExistence type="predicted"/>
<dbReference type="AlphaFoldDB" id="A0AA37U5L0"/>
<keyword evidence="1" id="KW-0732">Signal</keyword>
<sequence>MYGHKLTMFGGILAAALATGALAQTGVSTTPEINAPLEGANSFTQVQAQNRAQASNLTSVSVLILDEKGIWRGVGKREAADVSVAVDYKGNVIANPITTSTH</sequence>
<reference evidence="2 3" key="1">
    <citation type="journal article" date="2014" name="Int. J. Syst. Evol. Microbiol.">
        <title>Complete genome sequence of Corynebacterium casei LMG S-19264T (=DSM 44701T), isolated from a smear-ripened cheese.</title>
        <authorList>
            <consortium name="US DOE Joint Genome Institute (JGI-PGF)"/>
            <person name="Walter F."/>
            <person name="Albersmeier A."/>
            <person name="Kalinowski J."/>
            <person name="Ruckert C."/>
        </authorList>
    </citation>
    <scope>NUCLEOTIDE SEQUENCE [LARGE SCALE GENOMIC DNA]</scope>
    <source>
        <strain evidence="2 3">NBRC 111766</strain>
    </source>
</reference>
<dbReference type="Proteomes" id="UP001157355">
    <property type="component" value="Unassembled WGS sequence"/>
</dbReference>